<feature type="chain" id="PRO_5032727934" evidence="1">
    <location>
        <begin position="19"/>
        <end position="75"/>
    </location>
</feature>
<comment type="caution">
    <text evidence="2">The sequence shown here is derived from an EMBL/GenBank/DDBJ whole genome shotgun (WGS) entry which is preliminary data.</text>
</comment>
<gene>
    <name evidence="2" type="ORF">GGR25_000746</name>
</gene>
<dbReference type="RefSeq" id="WP_183397354.1">
    <property type="nucleotide sequence ID" value="NZ_JACIDS010000001.1"/>
</dbReference>
<evidence type="ECO:0000256" key="1">
    <source>
        <dbReference type="SAM" id="SignalP"/>
    </source>
</evidence>
<name>A0A840AL14_9HYPH</name>
<dbReference type="AlphaFoldDB" id="A0A840AL14"/>
<proteinExistence type="predicted"/>
<feature type="signal peptide" evidence="1">
    <location>
        <begin position="1"/>
        <end position="18"/>
    </location>
</feature>
<dbReference type="Proteomes" id="UP000553963">
    <property type="component" value="Unassembled WGS sequence"/>
</dbReference>
<evidence type="ECO:0000313" key="2">
    <source>
        <dbReference type="EMBL" id="MBB3929727.1"/>
    </source>
</evidence>
<organism evidence="2 3">
    <name type="scientific">Kaistia hirudinis</name>
    <dbReference type="NCBI Taxonomy" id="1293440"/>
    <lineage>
        <taxon>Bacteria</taxon>
        <taxon>Pseudomonadati</taxon>
        <taxon>Pseudomonadota</taxon>
        <taxon>Alphaproteobacteria</taxon>
        <taxon>Hyphomicrobiales</taxon>
        <taxon>Kaistiaceae</taxon>
        <taxon>Kaistia</taxon>
    </lineage>
</organism>
<dbReference type="EMBL" id="JACIDS010000001">
    <property type="protein sequence ID" value="MBB3929727.1"/>
    <property type="molecule type" value="Genomic_DNA"/>
</dbReference>
<protein>
    <submittedName>
        <fullName evidence="2">Uncharacterized protein</fullName>
    </submittedName>
</protein>
<evidence type="ECO:0000313" key="3">
    <source>
        <dbReference type="Proteomes" id="UP000553963"/>
    </source>
</evidence>
<reference evidence="2 3" key="1">
    <citation type="submission" date="2020-08" db="EMBL/GenBank/DDBJ databases">
        <title>Genomic Encyclopedia of Type Strains, Phase IV (KMG-IV): sequencing the most valuable type-strain genomes for metagenomic binning, comparative biology and taxonomic classification.</title>
        <authorList>
            <person name="Goeker M."/>
        </authorList>
    </citation>
    <scope>NUCLEOTIDE SEQUENCE [LARGE SCALE GENOMIC DNA]</scope>
    <source>
        <strain evidence="2 3">DSM 25966</strain>
    </source>
</reference>
<keyword evidence="1" id="KW-0732">Signal</keyword>
<accession>A0A840AL14</accession>
<sequence>MTTWFHAAILATGVVATAAVGLASASAYKDEHFPLAQKTDRLAYVASSAASNEITIEKRIDGISILTRVPTPVAD</sequence>
<keyword evidence="3" id="KW-1185">Reference proteome</keyword>